<evidence type="ECO:0000256" key="11">
    <source>
        <dbReference type="SAM" id="MobiDB-lite"/>
    </source>
</evidence>
<dbReference type="GO" id="GO:0007602">
    <property type="term" value="P:phototransduction"/>
    <property type="evidence" value="ECO:0007669"/>
    <property type="project" value="UniProtKB-ARBA"/>
</dbReference>
<keyword evidence="13" id="KW-1185">Reference proteome</keyword>
<dbReference type="InterPro" id="IPR011992">
    <property type="entry name" value="EF-hand-dom_pair"/>
</dbReference>
<keyword evidence="5" id="KW-0479">Metal-binding</keyword>
<dbReference type="PANTHER" id="PTHR23055:SF13">
    <property type="entry name" value="GUANYLYL CYCLASE-ACTIVATING PROTEIN 1"/>
    <property type="match status" value="1"/>
</dbReference>
<dbReference type="PROSITE" id="PS00018">
    <property type="entry name" value="EF_HAND_1"/>
    <property type="match status" value="3"/>
</dbReference>
<sequence>MLPPAAGPPLYPAMSPCHPPARTPGKCEPPGQPATPSILGAQTWRPRGCDRGSPGSQPASRGRAMGNVVEGKSVEELSSTECHQWYKKFMTECPSGQLTLYEFRQFFGLKNLSPSASQYVEQMFDTFDFNKDGYIDFMEYVAALSLVLKGKVEQKLRWYFKLYDVDGNGCIDRDELLTIIRFRHWYWGQSVHCIPHSALLSQAIRTINPWSATAMSAEEFTDTVFAKIDVNGDGELSLEEFLEGVQKDQVLLDTLTRSLDLTGIVRRLQNREQEEVPGDAVGAAG</sequence>
<evidence type="ECO:0000259" key="12">
    <source>
        <dbReference type="PROSITE" id="PS50222"/>
    </source>
</evidence>
<accession>A0AAX6T2A1</accession>
<comment type="subcellular location">
    <subcellularLocation>
        <location evidence="1">Cell projection</location>
        <location evidence="1">Cilium</location>
        <location evidence="1">Photoreceptor outer segment</location>
    </subcellularLocation>
</comment>
<dbReference type="SUPFAM" id="SSF47473">
    <property type="entry name" value="EF-hand"/>
    <property type="match status" value="1"/>
</dbReference>
<evidence type="ECO:0000256" key="2">
    <source>
        <dbReference type="ARBA" id="ARBA00014955"/>
    </source>
</evidence>
<reference evidence="14" key="1">
    <citation type="submission" date="2025-08" db="UniProtKB">
        <authorList>
            <consortium name="RefSeq"/>
        </authorList>
    </citation>
    <scope>IDENTIFICATION</scope>
</reference>
<feature type="domain" description="EF-hand" evidence="12">
    <location>
        <begin position="216"/>
        <end position="251"/>
    </location>
</feature>
<feature type="region of interest" description="Disordered" evidence="11">
    <location>
        <begin position="1"/>
        <end position="66"/>
    </location>
</feature>
<keyword evidence="7" id="KW-0106">Calcium</keyword>
<dbReference type="CTD" id="2978"/>
<evidence type="ECO:0000256" key="8">
    <source>
        <dbReference type="ARBA" id="ARBA00023288"/>
    </source>
</evidence>
<evidence type="ECO:0000256" key="9">
    <source>
        <dbReference type="ARBA" id="ARBA00023305"/>
    </source>
</evidence>
<dbReference type="CDD" id="cd00051">
    <property type="entry name" value="EFh"/>
    <property type="match status" value="2"/>
</dbReference>
<dbReference type="AlphaFoldDB" id="A0AAX6T2A1"/>
<protein>
    <recommendedName>
        <fullName evidence="2">Guanylyl cyclase-activating protein 1</fullName>
    </recommendedName>
    <alternativeName>
        <fullName evidence="10">Guanylate cyclase activator 1A</fullName>
    </alternativeName>
</protein>
<keyword evidence="8" id="KW-0449">Lipoprotein</keyword>
<dbReference type="GO" id="GO:0001917">
    <property type="term" value="C:photoreceptor inner segment"/>
    <property type="evidence" value="ECO:0007669"/>
    <property type="project" value="TreeGrafter"/>
</dbReference>
<keyword evidence="6" id="KW-0677">Repeat</keyword>
<dbReference type="InterPro" id="IPR028846">
    <property type="entry name" value="Recoverin"/>
</dbReference>
<proteinExistence type="predicted"/>
<dbReference type="GO" id="GO:0007601">
    <property type="term" value="P:visual perception"/>
    <property type="evidence" value="ECO:0007669"/>
    <property type="project" value="UniProtKB-KW"/>
</dbReference>
<dbReference type="GO" id="GO:0120199">
    <property type="term" value="C:cone photoreceptor outer segment"/>
    <property type="evidence" value="ECO:0007669"/>
    <property type="project" value="TreeGrafter"/>
</dbReference>
<feature type="domain" description="EF-hand" evidence="12">
    <location>
        <begin position="115"/>
        <end position="150"/>
    </location>
</feature>
<evidence type="ECO:0000256" key="7">
    <source>
        <dbReference type="ARBA" id="ARBA00022837"/>
    </source>
</evidence>
<dbReference type="Proteomes" id="UP000694906">
    <property type="component" value="Unplaced"/>
</dbReference>
<evidence type="ECO:0000256" key="10">
    <source>
        <dbReference type="ARBA" id="ARBA00033141"/>
    </source>
</evidence>
<evidence type="ECO:0000313" key="13">
    <source>
        <dbReference type="Proteomes" id="UP000694906"/>
    </source>
</evidence>
<feature type="compositionally biased region" description="Pro residues" evidence="11">
    <location>
        <begin position="1"/>
        <end position="22"/>
    </location>
</feature>
<feature type="domain" description="EF-hand" evidence="12">
    <location>
        <begin position="151"/>
        <end position="186"/>
    </location>
</feature>
<dbReference type="GeneID" id="101706235"/>
<evidence type="ECO:0000313" key="14">
    <source>
        <dbReference type="RefSeq" id="XP_021115479.1"/>
    </source>
</evidence>
<evidence type="ECO:0000256" key="4">
    <source>
        <dbReference type="ARBA" id="ARBA00022707"/>
    </source>
</evidence>
<dbReference type="SMART" id="SM00054">
    <property type="entry name" value="EFh"/>
    <property type="match status" value="3"/>
</dbReference>
<dbReference type="GO" id="GO:0008048">
    <property type="term" value="F:calcium sensitive guanylate cyclase activator activity"/>
    <property type="evidence" value="ECO:0007669"/>
    <property type="project" value="UniProtKB-ARBA"/>
</dbReference>
<evidence type="ECO:0000256" key="1">
    <source>
        <dbReference type="ARBA" id="ARBA00004504"/>
    </source>
</evidence>
<evidence type="ECO:0000256" key="5">
    <source>
        <dbReference type="ARBA" id="ARBA00022723"/>
    </source>
</evidence>
<evidence type="ECO:0000256" key="3">
    <source>
        <dbReference type="ARBA" id="ARBA00022606"/>
    </source>
</evidence>
<gene>
    <name evidence="14" type="primary">Guca1a</name>
</gene>
<keyword evidence="9" id="KW-0844">Vision</keyword>
<name>A0AAX6T2A1_HETGA</name>
<evidence type="ECO:0000256" key="6">
    <source>
        <dbReference type="ARBA" id="ARBA00022737"/>
    </source>
</evidence>
<keyword evidence="3" id="KW-0716">Sensory transduction</keyword>
<dbReference type="RefSeq" id="XP_021115479.1">
    <property type="nucleotide sequence ID" value="XM_021259820.1"/>
</dbReference>
<dbReference type="Pfam" id="PF00036">
    <property type="entry name" value="EF-hand_1"/>
    <property type="match status" value="1"/>
</dbReference>
<organism evidence="13 14">
    <name type="scientific">Heterocephalus glaber</name>
    <name type="common">Naked mole rat</name>
    <dbReference type="NCBI Taxonomy" id="10181"/>
    <lineage>
        <taxon>Eukaryota</taxon>
        <taxon>Metazoa</taxon>
        <taxon>Chordata</taxon>
        <taxon>Craniata</taxon>
        <taxon>Vertebrata</taxon>
        <taxon>Euteleostomi</taxon>
        <taxon>Mammalia</taxon>
        <taxon>Eutheria</taxon>
        <taxon>Euarchontoglires</taxon>
        <taxon>Glires</taxon>
        <taxon>Rodentia</taxon>
        <taxon>Hystricomorpha</taxon>
        <taxon>Bathyergidae</taxon>
        <taxon>Heterocephalus</taxon>
    </lineage>
</organism>
<dbReference type="Gene3D" id="1.10.238.10">
    <property type="entry name" value="EF-hand"/>
    <property type="match status" value="2"/>
</dbReference>
<dbReference type="PANTHER" id="PTHR23055">
    <property type="entry name" value="CALCIUM BINDING PROTEINS"/>
    <property type="match status" value="1"/>
</dbReference>
<dbReference type="FunFam" id="1.10.238.10:FF:000052">
    <property type="entry name" value="Guanylate cyclase activator 1A"/>
    <property type="match status" value="1"/>
</dbReference>
<dbReference type="Pfam" id="PF13499">
    <property type="entry name" value="EF-hand_7"/>
    <property type="match status" value="1"/>
</dbReference>
<dbReference type="PROSITE" id="PS50222">
    <property type="entry name" value="EF_HAND_2"/>
    <property type="match status" value="3"/>
</dbReference>
<dbReference type="GO" id="GO:0005509">
    <property type="term" value="F:calcium ion binding"/>
    <property type="evidence" value="ECO:0007669"/>
    <property type="project" value="InterPro"/>
</dbReference>
<dbReference type="InterPro" id="IPR002048">
    <property type="entry name" value="EF_hand_dom"/>
</dbReference>
<dbReference type="PRINTS" id="PR00450">
    <property type="entry name" value="RECOVERIN"/>
</dbReference>
<dbReference type="InterPro" id="IPR018247">
    <property type="entry name" value="EF_Hand_1_Ca_BS"/>
</dbReference>
<keyword evidence="4" id="KW-0519">Myristate</keyword>